<dbReference type="AlphaFoldDB" id="U1X9E5"/>
<proteinExistence type="predicted"/>
<reference evidence="1 2" key="1">
    <citation type="submission" date="2013-08" db="EMBL/GenBank/DDBJ databases">
        <authorList>
            <person name="Weinstock G."/>
            <person name="Sodergren E."/>
            <person name="Wylie T."/>
            <person name="Fulton L."/>
            <person name="Fulton R."/>
            <person name="Fronick C."/>
            <person name="O'Laughlin M."/>
            <person name="Godfrey J."/>
            <person name="Miner T."/>
            <person name="Herter B."/>
            <person name="Appelbaum E."/>
            <person name="Cordes M."/>
            <person name="Lek S."/>
            <person name="Wollam A."/>
            <person name="Pepin K.H."/>
            <person name="Palsikar V.B."/>
            <person name="Mitreva M."/>
            <person name="Wilson R.K."/>
        </authorList>
    </citation>
    <scope>NUCLEOTIDE SEQUENCE [LARGE SCALE GENOMIC DNA]</scope>
    <source>
        <strain evidence="1 2">ATCC 12856</strain>
    </source>
</reference>
<dbReference type="Proteomes" id="UP000016511">
    <property type="component" value="Unassembled WGS sequence"/>
</dbReference>
<protein>
    <submittedName>
        <fullName evidence="1">Uncharacterized protein</fullName>
    </submittedName>
</protein>
<accession>U1X9E5</accession>
<evidence type="ECO:0000313" key="2">
    <source>
        <dbReference type="Proteomes" id="UP000016511"/>
    </source>
</evidence>
<dbReference type="HOGENOM" id="CLU_3284024_0_0_9"/>
<keyword evidence="2" id="KW-1185">Reference proteome</keyword>
<name>U1X9E5_ANEAE</name>
<dbReference type="STRING" id="649747.HMPREF0083_00326"/>
<dbReference type="EMBL" id="AWSJ01000032">
    <property type="protein sequence ID" value="ERI11590.1"/>
    <property type="molecule type" value="Genomic_DNA"/>
</dbReference>
<gene>
    <name evidence="1" type="ORF">HMPREF0083_00326</name>
</gene>
<sequence>MIAKSLRLRSAKLNKGKQIRSAEKAERICFQACRQMSYMD</sequence>
<dbReference type="PATRIC" id="fig|649747.3.peg.296"/>
<organism evidence="1 2">
    <name type="scientific">Aneurinibacillus aneurinilyticus ATCC 12856</name>
    <dbReference type="NCBI Taxonomy" id="649747"/>
    <lineage>
        <taxon>Bacteria</taxon>
        <taxon>Bacillati</taxon>
        <taxon>Bacillota</taxon>
        <taxon>Bacilli</taxon>
        <taxon>Bacillales</taxon>
        <taxon>Paenibacillaceae</taxon>
        <taxon>Aneurinibacillus group</taxon>
        <taxon>Aneurinibacillus</taxon>
    </lineage>
</organism>
<evidence type="ECO:0000313" key="1">
    <source>
        <dbReference type="EMBL" id="ERI11590.1"/>
    </source>
</evidence>
<comment type="caution">
    <text evidence="1">The sequence shown here is derived from an EMBL/GenBank/DDBJ whole genome shotgun (WGS) entry which is preliminary data.</text>
</comment>